<evidence type="ECO:0000313" key="4">
    <source>
        <dbReference type="Proteomes" id="UP001272242"/>
    </source>
</evidence>
<dbReference type="InterPro" id="IPR013766">
    <property type="entry name" value="Thioredoxin_domain"/>
</dbReference>
<comment type="caution">
    <text evidence="3">The sequence shown here is derived from an EMBL/GenBank/DDBJ whole genome shotgun (WGS) entry which is preliminary data.</text>
</comment>
<feature type="signal peptide" evidence="1">
    <location>
        <begin position="1"/>
        <end position="23"/>
    </location>
</feature>
<accession>A0ABU5F5N4</accession>
<proteinExistence type="predicted"/>
<keyword evidence="1" id="KW-0732">Signal</keyword>
<gene>
    <name evidence="3" type="ORF">R5W23_003899</name>
</gene>
<evidence type="ECO:0000313" key="3">
    <source>
        <dbReference type="EMBL" id="MDY3562433.1"/>
    </source>
</evidence>
<evidence type="ECO:0000259" key="2">
    <source>
        <dbReference type="PROSITE" id="PS51352"/>
    </source>
</evidence>
<feature type="chain" id="PRO_5046866052" evidence="1">
    <location>
        <begin position="24"/>
        <end position="212"/>
    </location>
</feature>
<name>A0ABU5F5N4_9BACT</name>
<dbReference type="Gene3D" id="3.40.30.10">
    <property type="entry name" value="Glutaredoxin"/>
    <property type="match status" value="1"/>
</dbReference>
<protein>
    <submittedName>
        <fullName evidence="3">Peroxiredoxin family protein</fullName>
    </submittedName>
</protein>
<dbReference type="InterPro" id="IPR000866">
    <property type="entry name" value="AhpC/TSA"/>
</dbReference>
<sequence>MRRVPAAGLCALLAALAGCGASAPTPLPQERLDAVAAAFHDREANRAVAPDQIPLKFLDMEGKTVDLTSFRGTSNVLLVVVKGLPKFPGGRFCPGCLAQVNALAANHAEFKSRQTEVVMVFPGPADRVPDFLAQGRVGGASGTERLPFPLLRDADLKAVTALGIAGDWARPSTYILDKSGNAVFAFVGEGTTDRPSVSSLLARLDKLNAAGP</sequence>
<dbReference type="Proteomes" id="UP001272242">
    <property type="component" value="Unassembled WGS sequence"/>
</dbReference>
<dbReference type="RefSeq" id="WP_261189704.1">
    <property type="nucleotide sequence ID" value="NZ_JAXBLV010000213.1"/>
</dbReference>
<feature type="domain" description="Thioredoxin" evidence="2">
    <location>
        <begin position="43"/>
        <end position="209"/>
    </location>
</feature>
<dbReference type="InterPro" id="IPR036249">
    <property type="entry name" value="Thioredoxin-like_sf"/>
</dbReference>
<organism evidence="3 4">
    <name type="scientific">Gemmata algarum</name>
    <dbReference type="NCBI Taxonomy" id="2975278"/>
    <lineage>
        <taxon>Bacteria</taxon>
        <taxon>Pseudomonadati</taxon>
        <taxon>Planctomycetota</taxon>
        <taxon>Planctomycetia</taxon>
        <taxon>Gemmatales</taxon>
        <taxon>Gemmataceae</taxon>
        <taxon>Gemmata</taxon>
    </lineage>
</organism>
<keyword evidence="4" id="KW-1185">Reference proteome</keyword>
<dbReference type="SUPFAM" id="SSF52833">
    <property type="entry name" value="Thioredoxin-like"/>
    <property type="match status" value="1"/>
</dbReference>
<dbReference type="EMBL" id="JAXBLV010000213">
    <property type="protein sequence ID" value="MDY3562433.1"/>
    <property type="molecule type" value="Genomic_DNA"/>
</dbReference>
<dbReference type="Pfam" id="PF00578">
    <property type="entry name" value="AhpC-TSA"/>
    <property type="match status" value="1"/>
</dbReference>
<dbReference type="PROSITE" id="PS51352">
    <property type="entry name" value="THIOREDOXIN_2"/>
    <property type="match status" value="1"/>
</dbReference>
<evidence type="ECO:0000256" key="1">
    <source>
        <dbReference type="SAM" id="SignalP"/>
    </source>
</evidence>
<dbReference type="PROSITE" id="PS51257">
    <property type="entry name" value="PROKAR_LIPOPROTEIN"/>
    <property type="match status" value="1"/>
</dbReference>
<reference evidence="4" key="1">
    <citation type="journal article" date="2023" name="Mar. Drugs">
        <title>Gemmata algarum, a Novel Planctomycete Isolated from an Algal Mat, Displays Antimicrobial Activity.</title>
        <authorList>
            <person name="Kumar G."/>
            <person name="Kallscheuer N."/>
            <person name="Kashif M."/>
            <person name="Ahamad S."/>
            <person name="Jagadeeshwari U."/>
            <person name="Pannikurungottu S."/>
            <person name="Haufschild T."/>
            <person name="Kabuu M."/>
            <person name="Sasikala C."/>
            <person name="Jogler C."/>
            <person name="Ramana C."/>
        </authorList>
    </citation>
    <scope>NUCLEOTIDE SEQUENCE [LARGE SCALE GENOMIC DNA]</scope>
    <source>
        <strain evidence="4">JC673</strain>
    </source>
</reference>